<organism evidence="2">
    <name type="scientific">Populus trichocarpa</name>
    <name type="common">Western balsam poplar</name>
    <name type="synonym">Populus balsamifera subsp. trichocarpa</name>
    <dbReference type="NCBI Taxonomy" id="3694"/>
    <lineage>
        <taxon>Eukaryota</taxon>
        <taxon>Viridiplantae</taxon>
        <taxon>Streptophyta</taxon>
        <taxon>Embryophyta</taxon>
        <taxon>Tracheophyta</taxon>
        <taxon>Spermatophyta</taxon>
        <taxon>Magnoliopsida</taxon>
        <taxon>eudicotyledons</taxon>
        <taxon>Gunneridae</taxon>
        <taxon>Pentapetalae</taxon>
        <taxon>rosids</taxon>
        <taxon>fabids</taxon>
        <taxon>Malpighiales</taxon>
        <taxon>Salicaceae</taxon>
        <taxon>Saliceae</taxon>
        <taxon>Populus</taxon>
    </lineage>
</organism>
<gene>
    <name evidence="2" type="ORF">POPTR_T007700</name>
</gene>
<evidence type="ECO:0000313" key="2">
    <source>
        <dbReference type="EMBL" id="PNS24156.1"/>
    </source>
</evidence>
<reference evidence="2" key="1">
    <citation type="journal article" date="2006" name="Science">
        <title>The genome of black cottonwood, Populus trichocarpa (Torr. &amp; Gray).</title>
        <authorList>
            <person name="Tuskan G.A."/>
            <person name="Difazio S."/>
            <person name="Jansson S."/>
            <person name="Bohlmann J."/>
            <person name="Grigoriev I."/>
            <person name="Hellsten U."/>
            <person name="Putnam N."/>
            <person name="Ralph S."/>
            <person name="Rombauts S."/>
            <person name="Salamov A."/>
            <person name="Schein J."/>
            <person name="Sterck L."/>
            <person name="Aerts A."/>
            <person name="Bhalerao R.R."/>
            <person name="Bhalerao R.P."/>
            <person name="Blaudez D."/>
            <person name="Boerjan W."/>
            <person name="Brun A."/>
            <person name="Brunner A."/>
            <person name="Busov V."/>
            <person name="Campbell M."/>
            <person name="Carlson J."/>
            <person name="Chalot M."/>
            <person name="Chapman J."/>
            <person name="Chen G.L."/>
            <person name="Cooper D."/>
            <person name="Coutinho P.M."/>
            <person name="Couturier J."/>
            <person name="Covert S."/>
            <person name="Cronk Q."/>
            <person name="Cunningham R."/>
            <person name="Davis J."/>
            <person name="Degroeve S."/>
            <person name="Dejardin A."/>
            <person name="Depamphilis C."/>
            <person name="Detter J."/>
            <person name="Dirks B."/>
            <person name="Dubchak I."/>
            <person name="Duplessis S."/>
            <person name="Ehlting J."/>
            <person name="Ellis B."/>
            <person name="Gendler K."/>
            <person name="Goodstein D."/>
            <person name="Gribskov M."/>
            <person name="Grimwood J."/>
            <person name="Groover A."/>
            <person name="Gunter L."/>
            <person name="Hamberger B."/>
            <person name="Heinze B."/>
            <person name="Helariutta Y."/>
            <person name="Henrissat B."/>
            <person name="Holligan D."/>
            <person name="Holt R."/>
            <person name="Huang W."/>
            <person name="Islam-Faridi N."/>
            <person name="Jones S."/>
            <person name="Jones-Rhoades M."/>
            <person name="Jorgensen R."/>
            <person name="Joshi C."/>
            <person name="Kangasjarvi J."/>
            <person name="Karlsson J."/>
            <person name="Kelleher C."/>
            <person name="Kirkpatrick R."/>
            <person name="Kirst M."/>
            <person name="Kohler A."/>
            <person name="Kalluri U."/>
            <person name="Larimer F."/>
            <person name="Leebens-Mack J."/>
            <person name="Leple J.C."/>
            <person name="Locascio P."/>
            <person name="Lou Y."/>
            <person name="Lucas S."/>
            <person name="Martin F."/>
            <person name="Montanini B."/>
            <person name="Napoli C."/>
            <person name="Nelson D.R."/>
            <person name="Nelson C."/>
            <person name="Nieminen K."/>
            <person name="Nilsson O."/>
            <person name="Pereda V."/>
            <person name="Peter G."/>
            <person name="Philippe R."/>
            <person name="Pilate G."/>
            <person name="Poliakov A."/>
            <person name="Razumovskaya J."/>
            <person name="Richardson P."/>
            <person name="Rinaldi C."/>
            <person name="Ritland K."/>
            <person name="Rouze P."/>
            <person name="Ryaboy D."/>
            <person name="Schmutz J."/>
            <person name="Schrader J."/>
            <person name="Segerman B."/>
            <person name="Shin H."/>
            <person name="Siddiqui A."/>
            <person name="Sterky F."/>
            <person name="Terry A."/>
            <person name="Tsai C.J."/>
            <person name="Uberbacher E."/>
            <person name="Unneberg P."/>
            <person name="Vahala J."/>
            <person name="Wall K."/>
            <person name="Wessler S."/>
            <person name="Yang G."/>
            <person name="Yin T."/>
            <person name="Douglas C."/>
            <person name="Marra M."/>
            <person name="Sandberg G."/>
            <person name="Van de Peer Y."/>
            <person name="Rokhsar D."/>
        </authorList>
    </citation>
    <scope>NUCLEOTIDE SEQUENCE [LARGE SCALE GENOMIC DNA]</scope>
    <source>
        <strain evidence="2">Nisqually-1</strain>
    </source>
</reference>
<proteinExistence type="predicted"/>
<dbReference type="EMBL" id="KZ623341">
    <property type="protein sequence ID" value="PNS24156.1"/>
    <property type="molecule type" value="Genomic_DNA"/>
</dbReference>
<sequence>MSRLSYARVLIEVGSAASGLGPSAKTTAVDHQPLQDSGMPQGDPCMDPMCAEVAIMVDSWVEIRRRKKAKLAAGAPVMPSPVCVSPDVMHPTVAENMDVNRGWRHYMTRSIARKLDADTVAISIGIGSGFKTAIASKIVERPTDSDPPSPSL</sequence>
<feature type="region of interest" description="Disordered" evidence="1">
    <location>
        <begin position="21"/>
        <end position="43"/>
    </location>
</feature>
<protein>
    <submittedName>
        <fullName evidence="2">Uncharacterized protein</fullName>
    </submittedName>
</protein>
<accession>A0A2K1RA56</accession>
<name>A0A2K1RA56_POPTR</name>
<reference evidence="2" key="2">
    <citation type="submission" date="2017-07" db="EMBL/GenBank/DDBJ databases">
        <title>WGS assembly of Populus trichocarpa.</title>
        <authorList>
            <person name="Tuskan G."/>
            <person name="Difazio S."/>
            <person name="Jansson S."/>
            <person name="Bohlmann J."/>
            <person name="Grigoriev I."/>
            <person name="Hellsten U."/>
            <person name="Putnam N."/>
            <person name="Ralph S."/>
            <person name="Rombauts S."/>
            <person name="Salamov A."/>
            <person name="Schein J."/>
            <person name="Sterck L."/>
            <person name="Aerts A."/>
            <person name="Bhalerao R."/>
            <person name="Bhalerao R."/>
            <person name="Blaudez D."/>
            <person name="Boerjan W."/>
            <person name="Brun A."/>
            <person name="Brunner A."/>
            <person name="Busov V."/>
            <person name="Campbell M."/>
            <person name="Carlson J."/>
            <person name="Chalot M."/>
            <person name="Chapman J."/>
            <person name="Chen G."/>
            <person name="Cooper D."/>
            <person name="Coutinho P."/>
            <person name="Couturier J."/>
            <person name="Covert S."/>
            <person name="Cronk Q."/>
            <person name="Cunningham R."/>
            <person name="Davis J."/>
            <person name="Degroeve S."/>
            <person name="Dejardin A."/>
            <person name="Depamphilis C."/>
            <person name="Detter J."/>
            <person name="Dirks B."/>
            <person name="Dubchak I."/>
            <person name="Duplessis S."/>
            <person name="Ehlting J."/>
            <person name="Ellis B."/>
            <person name="Gendler K."/>
            <person name="Goodstein D."/>
            <person name="Gribskov M."/>
            <person name="Grimwood J."/>
            <person name="Groover A."/>
            <person name="Gunter L."/>
            <person name="Hamberger B."/>
            <person name="Heinze B."/>
            <person name="Helariutta Y."/>
            <person name="Henrissat B."/>
            <person name="Holligan D."/>
            <person name="Holt R."/>
            <person name="Huang W."/>
            <person name="Islam-Faridi N."/>
            <person name="Jones S."/>
            <person name="Jones-Rhoades M."/>
            <person name="Jorgensen R."/>
            <person name="Joshi C."/>
            <person name="Kangasjarvi J."/>
            <person name="Karlsson J."/>
            <person name="Kelleher C."/>
            <person name="Kirkpatrick R."/>
            <person name="Kirst M."/>
            <person name="Kohler A."/>
            <person name="Kalluri U."/>
            <person name="Larimer F."/>
            <person name="Leebens-Mack J."/>
            <person name="Leple J."/>
            <person name="Locascio P."/>
            <person name="Lou Y."/>
            <person name="Lucas S."/>
            <person name="Martin F."/>
            <person name="Montanini B."/>
            <person name="Napoli C."/>
            <person name="Nelson D."/>
            <person name="Nelson C."/>
            <person name="Nieminen K."/>
            <person name="Nilsson O."/>
            <person name="Pereda V."/>
            <person name="Peter G."/>
            <person name="Philippe R."/>
            <person name="Pilate G."/>
            <person name="Poliakov A."/>
            <person name="Razumovskaya J."/>
            <person name="Richardson P."/>
            <person name="Rinaldi C."/>
            <person name="Ritland K."/>
            <person name="Rouze P."/>
            <person name="Ryaboy D."/>
            <person name="Schmutz J."/>
            <person name="Schrader J."/>
            <person name="Segerman B."/>
            <person name="Shin H."/>
            <person name="Siddiqui A."/>
            <person name="Sterky F."/>
            <person name="Terry A."/>
            <person name="Tsai C."/>
            <person name="Uberbacher E."/>
            <person name="Unneberg P."/>
            <person name="Vahala J."/>
            <person name="Wall K."/>
            <person name="Wessler S."/>
            <person name="Yang G."/>
            <person name="Yin T."/>
            <person name="Douglas C."/>
            <person name="Marra M."/>
            <person name="Sandberg G."/>
            <person name="Van De Peer Y."/>
            <person name="Rokhsar D."/>
        </authorList>
    </citation>
    <scope>NUCLEOTIDE SEQUENCE</scope>
    <source>
        <strain evidence="2">Nisqually-1</strain>
    </source>
</reference>
<dbReference type="InParanoid" id="A0A2K1RA56"/>
<evidence type="ECO:0000256" key="1">
    <source>
        <dbReference type="SAM" id="MobiDB-lite"/>
    </source>
</evidence>
<dbReference type="AlphaFoldDB" id="A0A2K1RA56"/>